<keyword evidence="2" id="KW-0472">Membrane</keyword>
<evidence type="ECO:0000256" key="1">
    <source>
        <dbReference type="SAM" id="MobiDB-lite"/>
    </source>
</evidence>
<feature type="region of interest" description="Disordered" evidence="1">
    <location>
        <begin position="25"/>
        <end position="47"/>
    </location>
</feature>
<name>A0A7I7VNR6_9MYCO</name>
<keyword evidence="2" id="KW-0812">Transmembrane</keyword>
<proteinExistence type="predicted"/>
<evidence type="ECO:0000313" key="3">
    <source>
        <dbReference type="EMBL" id="BBZ06332.1"/>
    </source>
</evidence>
<evidence type="ECO:0000313" key="4">
    <source>
        <dbReference type="Proteomes" id="UP000467201"/>
    </source>
</evidence>
<dbReference type="KEGG" id="mdr:MDOR_05010"/>
<accession>A0A7I7VNR6</accession>
<reference evidence="3 4" key="1">
    <citation type="journal article" date="2019" name="Emerg. Microbes Infect.">
        <title>Comprehensive subspecies identification of 175 nontuberculous mycobacteria species based on 7547 genomic profiles.</title>
        <authorList>
            <person name="Matsumoto Y."/>
            <person name="Kinjo T."/>
            <person name="Motooka D."/>
            <person name="Nabeya D."/>
            <person name="Jung N."/>
            <person name="Uechi K."/>
            <person name="Horii T."/>
            <person name="Iida T."/>
            <person name="Fujita J."/>
            <person name="Nakamura S."/>
        </authorList>
    </citation>
    <scope>NUCLEOTIDE SEQUENCE [LARGE SCALE GENOMIC DNA]</scope>
    <source>
        <strain evidence="3 4">JCM 12405</strain>
    </source>
</reference>
<feature type="transmembrane region" description="Helical" evidence="2">
    <location>
        <begin position="54"/>
        <end position="75"/>
    </location>
</feature>
<evidence type="ECO:0000256" key="2">
    <source>
        <dbReference type="SAM" id="Phobius"/>
    </source>
</evidence>
<feature type="transmembrane region" description="Helical" evidence="2">
    <location>
        <begin position="81"/>
        <end position="97"/>
    </location>
</feature>
<sequence>MLKTTVMFAATTKHFAATTKHNERSPMDALDNGSLRPVRPAATRRAKRTDHHTLQSIVLAVLFVGGIVGVAGALIQGQNTAAFLIGLFVSAVILGALS</sequence>
<gene>
    <name evidence="3" type="ORF">MDOR_05010</name>
</gene>
<dbReference type="Proteomes" id="UP000467201">
    <property type="component" value="Chromosome"/>
</dbReference>
<dbReference type="AlphaFoldDB" id="A0A7I7VNR6"/>
<dbReference type="EMBL" id="AP022605">
    <property type="protein sequence ID" value="BBZ06332.1"/>
    <property type="molecule type" value="Genomic_DNA"/>
</dbReference>
<keyword evidence="2" id="KW-1133">Transmembrane helix</keyword>
<protein>
    <submittedName>
        <fullName evidence="3">Uncharacterized protein</fullName>
    </submittedName>
</protein>
<organism evidence="3 4">
    <name type="scientific">Mycolicibacterium doricum</name>
    <dbReference type="NCBI Taxonomy" id="126673"/>
    <lineage>
        <taxon>Bacteria</taxon>
        <taxon>Bacillati</taxon>
        <taxon>Actinomycetota</taxon>
        <taxon>Actinomycetes</taxon>
        <taxon>Mycobacteriales</taxon>
        <taxon>Mycobacteriaceae</taxon>
        <taxon>Mycolicibacterium</taxon>
    </lineage>
</organism>